<dbReference type="Pfam" id="PF07974">
    <property type="entry name" value="EGF_2"/>
    <property type="match status" value="1"/>
</dbReference>
<evidence type="ECO:0000313" key="5">
    <source>
        <dbReference type="EMBL" id="GMH56999.1"/>
    </source>
</evidence>
<dbReference type="PANTHER" id="PTHR14949">
    <property type="entry name" value="EGF-LIKE-DOMAIN, MULTIPLE 7, 8"/>
    <property type="match status" value="1"/>
</dbReference>
<accession>A0A9W6ZLW1</accession>
<dbReference type="PROSITE" id="PS01186">
    <property type="entry name" value="EGF_2"/>
    <property type="match status" value="3"/>
</dbReference>
<gene>
    <name evidence="5" type="ORF">TL16_g02269</name>
</gene>
<organism evidence="5 6">
    <name type="scientific">Triparma laevis f. inornata</name>
    <dbReference type="NCBI Taxonomy" id="1714386"/>
    <lineage>
        <taxon>Eukaryota</taxon>
        <taxon>Sar</taxon>
        <taxon>Stramenopiles</taxon>
        <taxon>Ochrophyta</taxon>
        <taxon>Bolidophyceae</taxon>
        <taxon>Parmales</taxon>
        <taxon>Triparmaceae</taxon>
        <taxon>Triparma</taxon>
    </lineage>
</organism>
<comment type="caution">
    <text evidence="3">Lacks conserved residue(s) required for the propagation of feature annotation.</text>
</comment>
<proteinExistence type="predicted"/>
<evidence type="ECO:0000256" key="2">
    <source>
        <dbReference type="ARBA" id="ARBA00023157"/>
    </source>
</evidence>
<dbReference type="SMART" id="SM00181">
    <property type="entry name" value="EGF"/>
    <property type="match status" value="3"/>
</dbReference>
<keyword evidence="3" id="KW-0245">EGF-like domain</keyword>
<dbReference type="PRINTS" id="PR00011">
    <property type="entry name" value="EGFLAMININ"/>
</dbReference>
<dbReference type="PROSITE" id="PS00022">
    <property type="entry name" value="EGF_1"/>
    <property type="match status" value="2"/>
</dbReference>
<name>A0A9W6ZLW1_9STRA</name>
<protein>
    <recommendedName>
        <fullName evidence="4">EGF-like domain-containing protein</fullName>
    </recommendedName>
</protein>
<dbReference type="AlphaFoldDB" id="A0A9W6ZLW1"/>
<evidence type="ECO:0000256" key="1">
    <source>
        <dbReference type="ARBA" id="ARBA00022729"/>
    </source>
</evidence>
<dbReference type="InterPro" id="IPR050969">
    <property type="entry name" value="Dev_Signal_Modulators"/>
</dbReference>
<sequence>MKRESRGITREEDAARDGALDCHAGVRSGGGDMWKAVDDDQQFKPEYGLIILYLYSVTETLLCTLTLPPPNPTPTLNCFARSLRVCPNATSWGTKPTATSVGHTAVECAGVGVCQYATGLCTCPLGFTGQACERLTCPKDCSNHGTCQTIRNAGYTYGRDVSVVGANGGDSKGPLYNNWDKDSTTMCVCDTGFTGPDCSMRICPKGDDPLTNGQNYRKIVVATGADAGAGAVMGGFFKFNFLGESVRFSANASNWTSTQCDTAIDGLLNVQESNCVRSGGTVATGADQRFLLGANYTITFQSFPTFPYENNVYNHNGNPNVLDFSCDVSEVSGTALNPYCRIWDVQSTNVREYAECSNRGICDHSTGQCTCATGYTGVSCDTADGTVQGAVSNTISDVMLLYASSGSFAGNNLRLKTDKAANDDFNFLYAEANSLGVYTHSGDGDITMHQGGLTITAGGETITNGGLVVTAAGQTITAGGLTVQAGGASIKGGLKINTGGQTIDSGGLVVTDGGTTLSTHTSDQSALHVFSSSAKRDVKSSIMRVQANTNGTTDNPYDFNYNVFDAVIGTAAAPNMTIFRITGQPRTEVVVGGFSVKAGGATVVTGGLVIGAGGLTLASGNLELPSGGVTTSGFTSSSITTFSAAVNAASQTLTLTGATIEGGVTHINLQTFSGGIALAGTSSITGGITLDGTASFTGTVELATHTTTGLATFSGGVALAGTSSVTGGITFDGTSSFTSALNIATSTTTGLATFSGGIALAGTSSITGGITLDGTTSFTGTVELATMTATGTSSFTGALNTATSTATGLSTFSGGVAVAGTSSVTGGLTLSGTTSVTGGVTFDGTSSFTSALNTATSTATGLATFSGGIALAGTSSITGGLTLDGTTSFTGTVELATHTTTGLATFSGGVALAGTRTVELATHTTTGLATFSGGVAVAGTSSVTGGITFDGTTSVVGALNTDASTATGLATFSGGIALAGTSSVTGGITFDGTTSFTGTLEFATLTATGTSSFTGALNTATSTATGLATFSGGVAVAGTSSVTGGITFDGTTSVVGALNTDASTATGLATFSGGVAVA</sequence>
<evidence type="ECO:0000256" key="3">
    <source>
        <dbReference type="PROSITE-ProRule" id="PRU00076"/>
    </source>
</evidence>
<dbReference type="CDD" id="cd00055">
    <property type="entry name" value="EGF_Lam"/>
    <property type="match status" value="1"/>
</dbReference>
<feature type="disulfide bond" evidence="3">
    <location>
        <begin position="371"/>
        <end position="380"/>
    </location>
</feature>
<feature type="domain" description="EGF-like" evidence="4">
    <location>
        <begin position="347"/>
        <end position="381"/>
    </location>
</feature>
<dbReference type="PANTHER" id="PTHR14949:SF56">
    <property type="entry name" value="EGF-LIKE-DOMAIN, MULTIPLE 7"/>
    <property type="match status" value="1"/>
</dbReference>
<keyword evidence="1" id="KW-0732">Signal</keyword>
<reference evidence="6" key="1">
    <citation type="journal article" date="2023" name="Commun. Biol.">
        <title>Genome analysis of Parmales, the sister group of diatoms, reveals the evolutionary specialization of diatoms from phago-mixotrophs to photoautotrophs.</title>
        <authorList>
            <person name="Ban H."/>
            <person name="Sato S."/>
            <person name="Yoshikawa S."/>
            <person name="Yamada K."/>
            <person name="Nakamura Y."/>
            <person name="Ichinomiya M."/>
            <person name="Sato N."/>
            <person name="Blanc-Mathieu R."/>
            <person name="Endo H."/>
            <person name="Kuwata A."/>
            <person name="Ogata H."/>
        </authorList>
    </citation>
    <scope>NUCLEOTIDE SEQUENCE [LARGE SCALE GENOMIC DNA]</scope>
</reference>
<dbReference type="Gene3D" id="2.170.300.10">
    <property type="entry name" value="Tie2 ligand-binding domain superfamily"/>
    <property type="match status" value="1"/>
</dbReference>
<dbReference type="InterPro" id="IPR002049">
    <property type="entry name" value="LE_dom"/>
</dbReference>
<dbReference type="InterPro" id="IPR013111">
    <property type="entry name" value="EGF_extracell"/>
</dbReference>
<dbReference type="PROSITE" id="PS50026">
    <property type="entry name" value="EGF_3"/>
    <property type="match status" value="1"/>
</dbReference>
<evidence type="ECO:0000313" key="6">
    <source>
        <dbReference type="Proteomes" id="UP001162640"/>
    </source>
</evidence>
<dbReference type="InterPro" id="IPR000742">
    <property type="entry name" value="EGF"/>
</dbReference>
<dbReference type="Proteomes" id="UP001162640">
    <property type="component" value="Unassembled WGS sequence"/>
</dbReference>
<evidence type="ECO:0000259" key="4">
    <source>
        <dbReference type="PROSITE" id="PS50026"/>
    </source>
</evidence>
<feature type="non-terminal residue" evidence="5">
    <location>
        <position position="1078"/>
    </location>
</feature>
<comment type="caution">
    <text evidence="5">The sequence shown here is derived from an EMBL/GenBank/DDBJ whole genome shotgun (WGS) entry which is preliminary data.</text>
</comment>
<dbReference type="Gene3D" id="2.10.25.10">
    <property type="entry name" value="Laminin"/>
    <property type="match status" value="1"/>
</dbReference>
<dbReference type="EMBL" id="BLQM01000054">
    <property type="protein sequence ID" value="GMH56999.1"/>
    <property type="molecule type" value="Genomic_DNA"/>
</dbReference>
<keyword evidence="2 3" id="KW-1015">Disulfide bond</keyword>